<evidence type="ECO:0000313" key="4">
    <source>
        <dbReference type="Proteomes" id="UP000611629"/>
    </source>
</evidence>
<dbReference type="InterPro" id="IPR036111">
    <property type="entry name" value="Mal/L-sulfo/L-lacto_DH-like_sf"/>
</dbReference>
<comment type="similarity">
    <text evidence="1">Belongs to the LDH2/MDH2 oxidoreductase family.</text>
</comment>
<organism evidence="3 4">
    <name type="scientific">Sedimentibacter hydroxybenzoicus DSM 7310</name>
    <dbReference type="NCBI Taxonomy" id="1123245"/>
    <lineage>
        <taxon>Bacteria</taxon>
        <taxon>Bacillati</taxon>
        <taxon>Bacillota</taxon>
        <taxon>Tissierellia</taxon>
        <taxon>Sedimentibacter</taxon>
    </lineage>
</organism>
<dbReference type="Pfam" id="PF02615">
    <property type="entry name" value="Ldh_2"/>
    <property type="match status" value="1"/>
</dbReference>
<gene>
    <name evidence="3" type="ORF">HZF24_11765</name>
</gene>
<dbReference type="Gene3D" id="1.10.1530.10">
    <property type="match status" value="1"/>
</dbReference>
<dbReference type="EMBL" id="JACBNQ010000013">
    <property type="protein sequence ID" value="NYB74814.1"/>
    <property type="molecule type" value="Genomic_DNA"/>
</dbReference>
<keyword evidence="2" id="KW-0560">Oxidoreductase</keyword>
<dbReference type="InterPro" id="IPR003767">
    <property type="entry name" value="Malate/L-lactate_DH-like"/>
</dbReference>
<keyword evidence="4" id="KW-1185">Reference proteome</keyword>
<comment type="caution">
    <text evidence="3">The sequence shown here is derived from an EMBL/GenBank/DDBJ whole genome shotgun (WGS) entry which is preliminary data.</text>
</comment>
<dbReference type="AlphaFoldDB" id="A0A974GWS9"/>
<dbReference type="InterPro" id="IPR043144">
    <property type="entry name" value="Mal/L-sulf/L-lact_DH-like_ah"/>
</dbReference>
<evidence type="ECO:0000313" key="3">
    <source>
        <dbReference type="EMBL" id="NYB74814.1"/>
    </source>
</evidence>
<dbReference type="InterPro" id="IPR043143">
    <property type="entry name" value="Mal/L-sulf/L-lact_DH-like_NADP"/>
</dbReference>
<sequence>MDRPIVYDLNTLNEFCIGMFIKAGMSSEEAEIMSDTLMFAEMRNVKSHGIIRLPTYIERMEKGVVNNKPEMKLINNPFAAVSMLNADNGMGQVAGYKAMKEAMNIAKVYGIGMVAVKNSNHFGVASYYSMMASKDDMIGLVMTNASPAIAPFGTKAPLLGTNPLSVAVPAKYKKPIVLDMSMSTVARGKIRMAALQNKEIPLDWGLDEEGNPTADPYEALKGSLVPIGGVKGSGLSLIVDLLTGVLTDTSLTGEVKNITDMSGPSKTSHVFIAVNISSFIDTDVYKKNVDSVVNNIKSLPPKGNNEIFMAGEIEQRLMDERRSLGIPVEIEVIEELNKLAEKYDGTKL</sequence>
<name>A0A974GWS9_SEDHY</name>
<dbReference type="Gene3D" id="3.30.1370.60">
    <property type="entry name" value="Hypothetical oxidoreductase yiak, domain 2"/>
    <property type="match status" value="1"/>
</dbReference>
<dbReference type="SUPFAM" id="SSF89733">
    <property type="entry name" value="L-sulfolactate dehydrogenase-like"/>
    <property type="match status" value="1"/>
</dbReference>
<accession>A0A974GWS9</accession>
<evidence type="ECO:0000256" key="1">
    <source>
        <dbReference type="ARBA" id="ARBA00006056"/>
    </source>
</evidence>
<evidence type="ECO:0000256" key="2">
    <source>
        <dbReference type="ARBA" id="ARBA00023002"/>
    </source>
</evidence>
<dbReference type="PANTHER" id="PTHR11091">
    <property type="entry name" value="OXIDOREDUCTASE-RELATED"/>
    <property type="match status" value="1"/>
</dbReference>
<dbReference type="RefSeq" id="WP_179238517.1">
    <property type="nucleotide sequence ID" value="NZ_JACBNQ010000013.1"/>
</dbReference>
<protein>
    <submittedName>
        <fullName evidence="3">Ldh family oxidoreductase</fullName>
    </submittedName>
</protein>
<dbReference type="Proteomes" id="UP000611629">
    <property type="component" value="Unassembled WGS sequence"/>
</dbReference>
<reference evidence="3" key="1">
    <citation type="submission" date="2020-07" db="EMBL/GenBank/DDBJ databases">
        <title>Genomic analysis of a strain of Sedimentibacter Hydroxybenzoicus DSM7310.</title>
        <authorList>
            <person name="Ma S."/>
        </authorList>
    </citation>
    <scope>NUCLEOTIDE SEQUENCE</scope>
    <source>
        <strain evidence="3">DSM 7310</strain>
    </source>
</reference>
<dbReference type="GO" id="GO:0016491">
    <property type="term" value="F:oxidoreductase activity"/>
    <property type="evidence" value="ECO:0007669"/>
    <property type="project" value="UniProtKB-KW"/>
</dbReference>
<dbReference type="PANTHER" id="PTHR11091:SF0">
    <property type="entry name" value="MALATE DEHYDROGENASE"/>
    <property type="match status" value="1"/>
</dbReference>
<proteinExistence type="inferred from homology"/>